<dbReference type="AlphaFoldDB" id="A0A2C5WZQ2"/>
<reference evidence="2 3" key="1">
    <citation type="journal article" date="2013" name="Fungal Biol.">
        <title>Analysis of microsatellite markers in the genome of the plant pathogen Ceratocystis fimbriata.</title>
        <authorList>
            <person name="Simpson M.C."/>
            <person name="Wilken P.M."/>
            <person name="Coetzee M.P."/>
            <person name="Wingfield M.J."/>
            <person name="Wingfield B.D."/>
        </authorList>
    </citation>
    <scope>NUCLEOTIDE SEQUENCE [LARGE SCALE GENOMIC DNA]</scope>
    <source>
        <strain evidence="2 3">CBS 114723</strain>
    </source>
</reference>
<protein>
    <submittedName>
        <fullName evidence="2">Uncharacterized protein</fullName>
    </submittedName>
</protein>
<accession>A0A2C5WZQ2</accession>
<comment type="caution">
    <text evidence="2">The sequence shown here is derived from an EMBL/GenBank/DDBJ whole genome shotgun (WGS) entry which is preliminary data.</text>
</comment>
<dbReference type="OrthoDB" id="4813742at2759"/>
<keyword evidence="3" id="KW-1185">Reference proteome</keyword>
<gene>
    <name evidence="2" type="ORF">CFIMG_007233RA00001</name>
</gene>
<evidence type="ECO:0000313" key="2">
    <source>
        <dbReference type="EMBL" id="PHH51212.1"/>
    </source>
</evidence>
<dbReference type="Proteomes" id="UP000222788">
    <property type="component" value="Unassembled WGS sequence"/>
</dbReference>
<dbReference type="EMBL" id="APWK03000100">
    <property type="protein sequence ID" value="PHH51212.1"/>
    <property type="molecule type" value="Genomic_DNA"/>
</dbReference>
<keyword evidence="1" id="KW-0732">Signal</keyword>
<feature type="signal peptide" evidence="1">
    <location>
        <begin position="1"/>
        <end position="18"/>
    </location>
</feature>
<evidence type="ECO:0000313" key="3">
    <source>
        <dbReference type="Proteomes" id="UP000222788"/>
    </source>
</evidence>
<name>A0A2C5WZQ2_9PEZI</name>
<reference evidence="2 3" key="2">
    <citation type="journal article" date="2013" name="IMA Fungus">
        <title>IMA Genome-F 1: Ceratocystis fimbriata: Draft nuclear genome sequence for the plant pathogen, Ceratocystis fimbriata.</title>
        <authorList>
            <person name="Wilken P.M."/>
            <person name="Steenkamp E.T."/>
            <person name="Wingfield M.J."/>
            <person name="de Beer Z.W."/>
            <person name="Wingfield B.D."/>
        </authorList>
    </citation>
    <scope>NUCLEOTIDE SEQUENCE [LARGE SCALE GENOMIC DNA]</scope>
    <source>
        <strain evidence="2 3">CBS 114723</strain>
    </source>
</reference>
<sequence>MHFFSLLPALLMFVGVNAGVLEDHGYTLHKSDDGTCTITTDYYKEGNQPVNEFTVKKDSGIIVIRQALNDLETKHRDQMSLTKILEAVCSEYDLVLDSINSVVMDAYKNDDLTDALEYYRELYSVADNQYVTAYITPAMSKEWQRFTMFWLYANIRNMLPRSSVTEIRVIEKEESCLLTYFIA</sequence>
<feature type="chain" id="PRO_5012790250" evidence="1">
    <location>
        <begin position="19"/>
        <end position="183"/>
    </location>
</feature>
<proteinExistence type="predicted"/>
<evidence type="ECO:0000256" key="1">
    <source>
        <dbReference type="SAM" id="SignalP"/>
    </source>
</evidence>
<organism evidence="2 3">
    <name type="scientific">Ceratocystis fimbriata CBS 114723</name>
    <dbReference type="NCBI Taxonomy" id="1035309"/>
    <lineage>
        <taxon>Eukaryota</taxon>
        <taxon>Fungi</taxon>
        <taxon>Dikarya</taxon>
        <taxon>Ascomycota</taxon>
        <taxon>Pezizomycotina</taxon>
        <taxon>Sordariomycetes</taxon>
        <taxon>Hypocreomycetidae</taxon>
        <taxon>Microascales</taxon>
        <taxon>Ceratocystidaceae</taxon>
        <taxon>Ceratocystis</taxon>
    </lineage>
</organism>